<feature type="compositionally biased region" description="Basic and acidic residues" evidence="2">
    <location>
        <begin position="58"/>
        <end position="83"/>
    </location>
</feature>
<dbReference type="InParanoid" id="I7M8D3"/>
<accession>I7M8D3</accession>
<evidence type="ECO:0000256" key="2">
    <source>
        <dbReference type="SAM" id="MobiDB-lite"/>
    </source>
</evidence>
<evidence type="ECO:0000313" key="5">
    <source>
        <dbReference type="Proteomes" id="UP000009168"/>
    </source>
</evidence>
<sequence length="304" mass="35268">MSDDEMPPELDDLTEVIQKARPKEEKSSTLNVGDYTKTREEIQKEVSDQLAKEMEQKMKLKAEEEKRKKEEEAKKPKDSKKDGLFGGGFAKGFLSNPAPKAAKKQEEIIEVKVNKEEQKKNKLEIKEVQEAMKLNDTLNNTKDQWMNPQLLNQIATNPLIAKLFTNPEYMQAISLMQTKPKEAMERYGKNPEFMMIFQEFCKVMGNHFQDLSSKDKEEASKKEQEKPLLQKVEKLDPDQKRINDLIQNDAQVQEALQDPKVQQFIHFLQTQKKVDFHSVMQKDKDLAKKIQVLIQKGILNIQGF</sequence>
<keyword evidence="5" id="KW-1185">Reference proteome</keyword>
<dbReference type="Gene3D" id="1.10.260.100">
    <property type="match status" value="2"/>
</dbReference>
<keyword evidence="1" id="KW-0677">Repeat</keyword>
<organism evidence="4 5">
    <name type="scientific">Tetrahymena thermophila (strain SB210)</name>
    <dbReference type="NCBI Taxonomy" id="312017"/>
    <lineage>
        <taxon>Eukaryota</taxon>
        <taxon>Sar</taxon>
        <taxon>Alveolata</taxon>
        <taxon>Ciliophora</taxon>
        <taxon>Intramacronucleata</taxon>
        <taxon>Oligohymenophorea</taxon>
        <taxon>Hymenostomatida</taxon>
        <taxon>Tetrahymenina</taxon>
        <taxon>Tetrahymenidae</taxon>
        <taxon>Tetrahymena</taxon>
    </lineage>
</organism>
<gene>
    <name evidence="4" type="ORF">TTHERM_00277480</name>
</gene>
<reference evidence="5" key="1">
    <citation type="journal article" date="2006" name="PLoS Biol.">
        <title>Macronuclear genome sequence of the ciliate Tetrahymena thermophila, a model eukaryote.</title>
        <authorList>
            <person name="Eisen J.A."/>
            <person name="Coyne R.S."/>
            <person name="Wu M."/>
            <person name="Wu D."/>
            <person name="Thiagarajan M."/>
            <person name="Wortman J.R."/>
            <person name="Badger J.H."/>
            <person name="Ren Q."/>
            <person name="Amedeo P."/>
            <person name="Jones K.M."/>
            <person name="Tallon L.J."/>
            <person name="Delcher A.L."/>
            <person name="Salzberg S.L."/>
            <person name="Silva J.C."/>
            <person name="Haas B.J."/>
            <person name="Majoros W.H."/>
            <person name="Farzad M."/>
            <person name="Carlton J.M."/>
            <person name="Smith R.K. Jr."/>
            <person name="Garg J."/>
            <person name="Pearlman R.E."/>
            <person name="Karrer K.M."/>
            <person name="Sun L."/>
            <person name="Manning G."/>
            <person name="Elde N.C."/>
            <person name="Turkewitz A.P."/>
            <person name="Asai D.J."/>
            <person name="Wilkes D.E."/>
            <person name="Wang Y."/>
            <person name="Cai H."/>
            <person name="Collins K."/>
            <person name="Stewart B.A."/>
            <person name="Lee S.R."/>
            <person name="Wilamowska K."/>
            <person name="Weinberg Z."/>
            <person name="Ruzzo W.L."/>
            <person name="Wloga D."/>
            <person name="Gaertig J."/>
            <person name="Frankel J."/>
            <person name="Tsao C.-C."/>
            <person name="Gorovsky M.A."/>
            <person name="Keeling P.J."/>
            <person name="Waller R.F."/>
            <person name="Patron N.J."/>
            <person name="Cherry J.M."/>
            <person name="Stover N.A."/>
            <person name="Krieger C.J."/>
            <person name="del Toro C."/>
            <person name="Ryder H.F."/>
            <person name="Williamson S.C."/>
            <person name="Barbeau R.A."/>
            <person name="Hamilton E.P."/>
            <person name="Orias E."/>
        </authorList>
    </citation>
    <scope>NUCLEOTIDE SEQUENCE [LARGE SCALE GENOMIC DNA]</scope>
    <source>
        <strain evidence="5">SB210</strain>
    </source>
</reference>
<name>I7M8D3_TETTS</name>
<dbReference type="Proteomes" id="UP000009168">
    <property type="component" value="Unassembled WGS sequence"/>
</dbReference>
<evidence type="ECO:0000313" key="4">
    <source>
        <dbReference type="EMBL" id="EAR97861.1"/>
    </source>
</evidence>
<dbReference type="EMBL" id="GG662656">
    <property type="protein sequence ID" value="EAR97861.1"/>
    <property type="molecule type" value="Genomic_DNA"/>
</dbReference>
<proteinExistence type="predicted"/>
<feature type="domain" description="STI1/HOP DP" evidence="3">
    <location>
        <begin position="148"/>
        <end position="198"/>
    </location>
</feature>
<feature type="region of interest" description="Disordered" evidence="2">
    <location>
        <begin position="18"/>
        <end position="37"/>
    </location>
</feature>
<dbReference type="OMA" id="GKNPEFM"/>
<dbReference type="KEGG" id="tet:TTHERM_00277480"/>
<dbReference type="HOGENOM" id="CLU_916695_0_0_1"/>
<evidence type="ECO:0000259" key="3">
    <source>
        <dbReference type="Pfam" id="PF17830"/>
    </source>
</evidence>
<dbReference type="AlphaFoldDB" id="I7M8D3"/>
<dbReference type="STRING" id="312017.I7M8D3"/>
<evidence type="ECO:0000256" key="1">
    <source>
        <dbReference type="ARBA" id="ARBA00022737"/>
    </source>
</evidence>
<dbReference type="OrthoDB" id="71407at2759"/>
<dbReference type="InterPro" id="IPR041243">
    <property type="entry name" value="STI1/HOP_DP"/>
</dbReference>
<feature type="region of interest" description="Disordered" evidence="2">
    <location>
        <begin position="212"/>
        <end position="234"/>
    </location>
</feature>
<feature type="region of interest" description="Disordered" evidence="2">
    <location>
        <begin position="58"/>
        <end position="105"/>
    </location>
</feature>
<dbReference type="eggNOG" id="ENOG502S2RK">
    <property type="taxonomic scope" value="Eukaryota"/>
</dbReference>
<dbReference type="RefSeq" id="XP_001018106.1">
    <property type="nucleotide sequence ID" value="XM_001018106.1"/>
</dbReference>
<dbReference type="GeneID" id="7827554"/>
<protein>
    <recommendedName>
        <fullName evidence="3">STI1/HOP DP domain-containing protein</fullName>
    </recommendedName>
</protein>
<dbReference type="Pfam" id="PF17830">
    <property type="entry name" value="STI1-HOP_DP"/>
    <property type="match status" value="1"/>
</dbReference>